<organism evidence="7">
    <name type="scientific">Capitella teleta</name>
    <name type="common">Polychaete worm</name>
    <dbReference type="NCBI Taxonomy" id="283909"/>
    <lineage>
        <taxon>Eukaryota</taxon>
        <taxon>Metazoa</taxon>
        <taxon>Spiralia</taxon>
        <taxon>Lophotrochozoa</taxon>
        <taxon>Annelida</taxon>
        <taxon>Polychaeta</taxon>
        <taxon>Sedentaria</taxon>
        <taxon>Scolecida</taxon>
        <taxon>Capitellidae</taxon>
        <taxon>Capitella</taxon>
    </lineage>
</organism>
<sequence>MELFLSPQKEDMSIVCERFTTSKLKTFEDLTQIATYGFRGEALASISHVAHVTITTRTNESKCAYRGAFSDGQLKAPLKPCAGNVGTQILVEDLFYNVATRRKALRSPGEEHSKVVDVVSRYAVHNSKVAFTLKKHGESLAEVRTSANSTHVDNIRSIYGPAVAKELLEVTHEDSQLGFTMNGWVSNANYSIKKCTMLLFINHRLVDSTALRKAIEAVYAVYLPKNMHPFLYISLEIAPQNIDVNVHPTKHEVHFLHEDSVIESVQKCIDARLLGSNASRTYFTQVSSQVVIM</sequence>
<dbReference type="SUPFAM" id="SSF55874">
    <property type="entry name" value="ATPase domain of HSP90 chaperone/DNA topoisomerase II/histidine kinase"/>
    <property type="match status" value="1"/>
</dbReference>
<dbReference type="PANTHER" id="PTHR10073">
    <property type="entry name" value="DNA MISMATCH REPAIR PROTEIN MLH, PMS, MUTL"/>
    <property type="match status" value="1"/>
</dbReference>
<dbReference type="InterPro" id="IPR036890">
    <property type="entry name" value="HATPase_C_sf"/>
</dbReference>
<dbReference type="InterPro" id="IPR002099">
    <property type="entry name" value="MutL/Mlh/PMS"/>
</dbReference>
<dbReference type="GO" id="GO:0032389">
    <property type="term" value="C:MutLalpha complex"/>
    <property type="evidence" value="ECO:0007669"/>
    <property type="project" value="TreeGrafter"/>
</dbReference>
<evidence type="ECO:0000313" key="8">
    <source>
        <dbReference type="EnsemblMetazoa" id="CapteP136607"/>
    </source>
</evidence>
<evidence type="ECO:0000256" key="5">
    <source>
        <dbReference type="ARBA" id="ARBA00023242"/>
    </source>
</evidence>
<evidence type="ECO:0000259" key="6">
    <source>
        <dbReference type="SMART" id="SM01340"/>
    </source>
</evidence>
<dbReference type="Proteomes" id="UP000014760">
    <property type="component" value="Unassembled WGS sequence"/>
</dbReference>
<keyword evidence="5" id="KW-0539">Nucleus</keyword>
<protein>
    <recommendedName>
        <fullName evidence="6">DNA mismatch repair protein S5 domain-containing protein</fullName>
    </recommendedName>
</protein>
<evidence type="ECO:0000256" key="1">
    <source>
        <dbReference type="ARBA" id="ARBA00004123"/>
    </source>
</evidence>
<reference evidence="9" key="1">
    <citation type="submission" date="2012-12" db="EMBL/GenBank/DDBJ databases">
        <authorList>
            <person name="Hellsten U."/>
            <person name="Grimwood J."/>
            <person name="Chapman J.A."/>
            <person name="Shapiro H."/>
            <person name="Aerts A."/>
            <person name="Otillar R.P."/>
            <person name="Terry A.Y."/>
            <person name="Boore J.L."/>
            <person name="Simakov O."/>
            <person name="Marletaz F."/>
            <person name="Cho S.-J."/>
            <person name="Edsinger-Gonzales E."/>
            <person name="Havlak P."/>
            <person name="Kuo D.-H."/>
            <person name="Larsson T."/>
            <person name="Lv J."/>
            <person name="Arendt D."/>
            <person name="Savage R."/>
            <person name="Osoegawa K."/>
            <person name="de Jong P."/>
            <person name="Lindberg D.R."/>
            <person name="Seaver E.C."/>
            <person name="Weisblat D.A."/>
            <person name="Putnam N.H."/>
            <person name="Grigoriev I.V."/>
            <person name="Rokhsar D.S."/>
        </authorList>
    </citation>
    <scope>NUCLEOTIDE SEQUENCE</scope>
    <source>
        <strain evidence="9">I ESC-2004</strain>
    </source>
</reference>
<dbReference type="Gene3D" id="3.30.230.10">
    <property type="match status" value="1"/>
</dbReference>
<evidence type="ECO:0000256" key="4">
    <source>
        <dbReference type="ARBA" id="ARBA00023204"/>
    </source>
</evidence>
<keyword evidence="9" id="KW-1185">Reference proteome</keyword>
<evidence type="ECO:0000256" key="2">
    <source>
        <dbReference type="ARBA" id="ARBA00006082"/>
    </source>
</evidence>
<reference evidence="7 9" key="2">
    <citation type="journal article" date="2013" name="Nature">
        <title>Insights into bilaterian evolution from three spiralian genomes.</title>
        <authorList>
            <person name="Simakov O."/>
            <person name="Marletaz F."/>
            <person name="Cho S.J."/>
            <person name="Edsinger-Gonzales E."/>
            <person name="Havlak P."/>
            <person name="Hellsten U."/>
            <person name="Kuo D.H."/>
            <person name="Larsson T."/>
            <person name="Lv J."/>
            <person name="Arendt D."/>
            <person name="Savage R."/>
            <person name="Osoegawa K."/>
            <person name="de Jong P."/>
            <person name="Grimwood J."/>
            <person name="Chapman J.A."/>
            <person name="Shapiro H."/>
            <person name="Aerts A."/>
            <person name="Otillar R.P."/>
            <person name="Terry A.Y."/>
            <person name="Boore J.L."/>
            <person name="Grigoriev I.V."/>
            <person name="Lindberg D.R."/>
            <person name="Seaver E.C."/>
            <person name="Weisblat D.A."/>
            <person name="Putnam N.H."/>
            <person name="Rokhsar D.S."/>
        </authorList>
    </citation>
    <scope>NUCLEOTIDE SEQUENCE</scope>
    <source>
        <strain evidence="7 9">I ESC-2004</strain>
    </source>
</reference>
<dbReference type="GO" id="GO:0006298">
    <property type="term" value="P:mismatch repair"/>
    <property type="evidence" value="ECO:0007669"/>
    <property type="project" value="InterPro"/>
</dbReference>
<dbReference type="PANTHER" id="PTHR10073:SF12">
    <property type="entry name" value="DNA MISMATCH REPAIR PROTEIN MLH1"/>
    <property type="match status" value="1"/>
</dbReference>
<accession>R7U9N3</accession>
<dbReference type="OrthoDB" id="10263226at2759"/>
<dbReference type="InterPro" id="IPR038973">
    <property type="entry name" value="MutL/Mlh/Pms-like"/>
</dbReference>
<name>R7U9N3_CAPTE</name>
<dbReference type="EnsemblMetazoa" id="CapteT136607">
    <property type="protein sequence ID" value="CapteP136607"/>
    <property type="gene ID" value="CapteG136607"/>
</dbReference>
<dbReference type="GO" id="GO:0005524">
    <property type="term" value="F:ATP binding"/>
    <property type="evidence" value="ECO:0007669"/>
    <property type="project" value="InterPro"/>
</dbReference>
<dbReference type="Pfam" id="PF01119">
    <property type="entry name" value="DNA_mis_repair"/>
    <property type="match status" value="1"/>
</dbReference>
<dbReference type="STRING" id="283909.R7U9N3"/>
<dbReference type="AlphaFoldDB" id="R7U9N3"/>
<proteinExistence type="inferred from homology"/>
<dbReference type="PROSITE" id="PS00058">
    <property type="entry name" value="DNA_MISMATCH_REPAIR_1"/>
    <property type="match status" value="1"/>
</dbReference>
<feature type="domain" description="DNA mismatch repair protein S5" evidence="6">
    <location>
        <begin position="155"/>
        <end position="274"/>
    </location>
</feature>
<dbReference type="SUPFAM" id="SSF54211">
    <property type="entry name" value="Ribosomal protein S5 domain 2-like"/>
    <property type="match status" value="1"/>
</dbReference>
<dbReference type="InterPro" id="IPR014762">
    <property type="entry name" value="DNA_mismatch_repair_CS"/>
</dbReference>
<dbReference type="EMBL" id="KB303480">
    <property type="protein sequence ID" value="ELU03070.1"/>
    <property type="molecule type" value="Genomic_DNA"/>
</dbReference>
<dbReference type="Gene3D" id="3.30.565.10">
    <property type="entry name" value="Histidine kinase-like ATPase, C-terminal domain"/>
    <property type="match status" value="1"/>
</dbReference>
<evidence type="ECO:0000256" key="3">
    <source>
        <dbReference type="ARBA" id="ARBA00022763"/>
    </source>
</evidence>
<comment type="similarity">
    <text evidence="2">Belongs to the DNA mismatch repair MutL/HexB family.</text>
</comment>
<dbReference type="FunFam" id="3.30.230.10:FF:000014">
    <property type="entry name" value="DNA mismatch repair protein Mlh1"/>
    <property type="match status" value="1"/>
</dbReference>
<dbReference type="NCBIfam" id="TIGR00585">
    <property type="entry name" value="mutl"/>
    <property type="match status" value="1"/>
</dbReference>
<dbReference type="InterPro" id="IPR020568">
    <property type="entry name" value="Ribosomal_Su5_D2-typ_SF"/>
</dbReference>
<gene>
    <name evidence="7" type="ORF">CAPTEDRAFT_136607</name>
</gene>
<dbReference type="GO" id="GO:0016887">
    <property type="term" value="F:ATP hydrolysis activity"/>
    <property type="evidence" value="ECO:0007669"/>
    <property type="project" value="InterPro"/>
</dbReference>
<dbReference type="GO" id="GO:0030983">
    <property type="term" value="F:mismatched DNA binding"/>
    <property type="evidence" value="ECO:0007669"/>
    <property type="project" value="InterPro"/>
</dbReference>
<dbReference type="GO" id="GO:0140664">
    <property type="term" value="F:ATP-dependent DNA damage sensor activity"/>
    <property type="evidence" value="ECO:0007669"/>
    <property type="project" value="InterPro"/>
</dbReference>
<dbReference type="InterPro" id="IPR013507">
    <property type="entry name" value="DNA_mismatch_S5_2-like"/>
</dbReference>
<dbReference type="HOGENOM" id="CLU_004131_6_2_1"/>
<keyword evidence="4" id="KW-0234">DNA repair</keyword>
<dbReference type="SMART" id="SM01340">
    <property type="entry name" value="DNA_mis_repair"/>
    <property type="match status" value="1"/>
</dbReference>
<dbReference type="InterPro" id="IPR014721">
    <property type="entry name" value="Ribsml_uS5_D2-typ_fold_subgr"/>
</dbReference>
<comment type="subcellular location">
    <subcellularLocation>
        <location evidence="1">Nucleus</location>
    </subcellularLocation>
</comment>
<reference evidence="8" key="3">
    <citation type="submission" date="2015-06" db="UniProtKB">
        <authorList>
            <consortium name="EnsemblMetazoa"/>
        </authorList>
    </citation>
    <scope>IDENTIFICATION</scope>
</reference>
<dbReference type="EMBL" id="AMQN01024688">
    <property type="status" value="NOT_ANNOTATED_CDS"/>
    <property type="molecule type" value="Genomic_DNA"/>
</dbReference>
<dbReference type="OMA" id="NARYCKR"/>
<evidence type="ECO:0000313" key="9">
    <source>
        <dbReference type="Proteomes" id="UP000014760"/>
    </source>
</evidence>
<dbReference type="CDD" id="cd03483">
    <property type="entry name" value="MutL_Trans_MLH1"/>
    <property type="match status" value="1"/>
</dbReference>
<keyword evidence="3" id="KW-0227">DNA damage</keyword>
<evidence type="ECO:0000313" key="7">
    <source>
        <dbReference type="EMBL" id="ELU03070.1"/>
    </source>
</evidence>